<dbReference type="GO" id="GO:0005886">
    <property type="term" value="C:plasma membrane"/>
    <property type="evidence" value="ECO:0007669"/>
    <property type="project" value="UniProtKB-SubCell"/>
</dbReference>
<keyword evidence="4 8" id="KW-0812">Transmembrane</keyword>
<dbReference type="Pfam" id="PF01794">
    <property type="entry name" value="Ferric_reduct"/>
    <property type="match status" value="1"/>
</dbReference>
<dbReference type="PANTHER" id="PTHR36964:SF1">
    <property type="entry name" value="PROTEIN-METHIONINE-SULFOXIDE REDUCTASE HEME-BINDING SUBUNIT MSRQ"/>
    <property type="match status" value="1"/>
</dbReference>
<feature type="transmembrane region" description="Helical" evidence="8">
    <location>
        <begin position="148"/>
        <end position="165"/>
    </location>
</feature>
<sequence length="204" mass="23562">MDRVWLTKAGLHLACGLPLVWLFLAVQSGAAGGDPVQYIIHFLGMGILHTLALTLLVSPVARRFRWGWLMRVRRLLGLWCFTYAALHLAAFAAFDLLFDWQLLLSEIVKRPYILVGMVAFVVLLALALTSPMAMQRRLGRRWQSLHRWVYLVALLGPIHFWWSVKSGNWEPALYFAGFLALLLLRKPWWQAQLRRWRRTPVTSS</sequence>
<protein>
    <recommendedName>
        <fullName evidence="8">Protein-methionine-sulfoxide reductase heme-binding subunit MsrQ</fullName>
    </recommendedName>
    <alternativeName>
        <fullName evidence="8">Flavocytochrome MsrQ</fullName>
    </alternativeName>
</protein>
<dbReference type="RefSeq" id="WP_067657711.1">
    <property type="nucleotide sequence ID" value="NZ_FQXG01000002.1"/>
</dbReference>
<keyword evidence="11" id="KW-1185">Reference proteome</keyword>
<feature type="transmembrane region" description="Helical" evidence="8">
    <location>
        <begin position="171"/>
        <end position="188"/>
    </location>
</feature>
<comment type="similarity">
    <text evidence="8">Belongs to the MsrQ family.</text>
</comment>
<comment type="function">
    <text evidence="8">Part of the MsrPQ system that repairs oxidized periplasmic proteins containing methionine sulfoxide residues (Met-O), using respiratory chain electrons. Thus protects these proteins from oxidative-stress damage caused by reactive species of oxygen and chlorine generated by the host defense mechanisms. MsrPQ is essential for the maintenance of envelope integrity under bleach stress, rescuing a wide series of structurally unrelated periplasmic proteins from methionine oxidation. MsrQ provides electrons for reduction to the reductase catalytic subunit MsrP, using the quinone pool of the respiratory chain.</text>
</comment>
<dbReference type="GO" id="GO:0020037">
    <property type="term" value="F:heme binding"/>
    <property type="evidence" value="ECO:0007669"/>
    <property type="project" value="UniProtKB-UniRule"/>
</dbReference>
<comment type="caution">
    <text evidence="8">Lacks conserved residue(s) required for the propagation of feature annotation.</text>
</comment>
<dbReference type="AlphaFoldDB" id="A0A1M5R609"/>
<evidence type="ECO:0000256" key="7">
    <source>
        <dbReference type="ARBA" id="ARBA00023136"/>
    </source>
</evidence>
<evidence type="ECO:0000313" key="10">
    <source>
        <dbReference type="EMBL" id="SHH21762.1"/>
    </source>
</evidence>
<dbReference type="OrthoDB" id="9788328at2"/>
<keyword evidence="8" id="KW-0479">Metal-binding</keyword>
<organism evidence="10 11">
    <name type="scientific">Ferrimonas marina</name>
    <dbReference type="NCBI Taxonomy" id="299255"/>
    <lineage>
        <taxon>Bacteria</taxon>
        <taxon>Pseudomonadati</taxon>
        <taxon>Pseudomonadota</taxon>
        <taxon>Gammaproteobacteria</taxon>
        <taxon>Alteromonadales</taxon>
        <taxon>Ferrimonadaceae</taxon>
        <taxon>Ferrimonas</taxon>
    </lineage>
</organism>
<comment type="subcellular location">
    <subcellularLocation>
        <location evidence="8">Cell membrane</location>
        <topology evidence="8">Multi-pass membrane protein</topology>
    </subcellularLocation>
    <subcellularLocation>
        <location evidence="1">Membrane</location>
        <topology evidence="1">Multi-pass membrane protein</topology>
    </subcellularLocation>
</comment>
<evidence type="ECO:0000256" key="5">
    <source>
        <dbReference type="ARBA" id="ARBA00022989"/>
    </source>
</evidence>
<dbReference type="GO" id="GO:0009055">
    <property type="term" value="F:electron transfer activity"/>
    <property type="evidence" value="ECO:0007669"/>
    <property type="project" value="UniProtKB-UniRule"/>
</dbReference>
<proteinExistence type="inferred from homology"/>
<keyword evidence="5 8" id="KW-1133">Transmembrane helix</keyword>
<gene>
    <name evidence="8" type="primary">msrQ</name>
    <name evidence="10" type="ORF">SAMN02745129_1499</name>
</gene>
<dbReference type="PANTHER" id="PTHR36964">
    <property type="entry name" value="PROTEIN-METHIONINE-SULFOXIDE REDUCTASE HEME-BINDING SUBUNIT MSRQ"/>
    <property type="match status" value="1"/>
</dbReference>
<evidence type="ECO:0000256" key="2">
    <source>
        <dbReference type="ARBA" id="ARBA00022448"/>
    </source>
</evidence>
<dbReference type="EMBL" id="FQXG01000002">
    <property type="protein sequence ID" value="SHH21762.1"/>
    <property type="molecule type" value="Genomic_DNA"/>
</dbReference>
<name>A0A1M5R609_9GAMM</name>
<dbReference type="GO" id="GO:0046872">
    <property type="term" value="F:metal ion binding"/>
    <property type="evidence" value="ECO:0007669"/>
    <property type="project" value="UniProtKB-KW"/>
</dbReference>
<accession>A0A1M5R609</accession>
<dbReference type="GO" id="GO:0016679">
    <property type="term" value="F:oxidoreductase activity, acting on diphenols and related substances as donors"/>
    <property type="evidence" value="ECO:0007669"/>
    <property type="project" value="TreeGrafter"/>
</dbReference>
<keyword evidence="8" id="KW-0249">Electron transport</keyword>
<reference evidence="10 11" key="1">
    <citation type="submission" date="2016-11" db="EMBL/GenBank/DDBJ databases">
        <authorList>
            <person name="Jaros S."/>
            <person name="Januszkiewicz K."/>
            <person name="Wedrychowicz H."/>
        </authorList>
    </citation>
    <scope>NUCLEOTIDE SEQUENCE [LARGE SCALE GENOMIC DNA]</scope>
    <source>
        <strain evidence="10 11">DSM 16917</strain>
    </source>
</reference>
<dbReference type="GO" id="GO:0010181">
    <property type="term" value="F:FMN binding"/>
    <property type="evidence" value="ECO:0007669"/>
    <property type="project" value="UniProtKB-UniRule"/>
</dbReference>
<keyword evidence="8" id="KW-0288">FMN</keyword>
<feature type="domain" description="Ferric oxidoreductase" evidence="9">
    <location>
        <begin position="51"/>
        <end position="156"/>
    </location>
</feature>
<dbReference type="NCBIfam" id="NF003831">
    <property type="entry name" value="PRK05419.1-2"/>
    <property type="match status" value="1"/>
</dbReference>
<evidence type="ECO:0000256" key="1">
    <source>
        <dbReference type="ARBA" id="ARBA00004141"/>
    </source>
</evidence>
<keyword evidence="3 8" id="KW-0349">Heme</keyword>
<dbReference type="InterPro" id="IPR022837">
    <property type="entry name" value="MsrQ-like"/>
</dbReference>
<keyword evidence="2 8" id="KW-0813">Transport</keyword>
<dbReference type="Proteomes" id="UP000184268">
    <property type="component" value="Unassembled WGS sequence"/>
</dbReference>
<evidence type="ECO:0000256" key="4">
    <source>
        <dbReference type="ARBA" id="ARBA00022692"/>
    </source>
</evidence>
<dbReference type="STRING" id="299255.SAMN02745129_1499"/>
<keyword evidence="8" id="KW-0285">Flavoprotein</keyword>
<evidence type="ECO:0000313" key="11">
    <source>
        <dbReference type="Proteomes" id="UP000184268"/>
    </source>
</evidence>
<feature type="transmembrane region" description="Helical" evidence="8">
    <location>
        <begin position="110"/>
        <end position="128"/>
    </location>
</feature>
<evidence type="ECO:0000256" key="8">
    <source>
        <dbReference type="HAMAP-Rule" id="MF_01207"/>
    </source>
</evidence>
<keyword evidence="6 8" id="KW-0408">Iron</keyword>
<evidence type="ECO:0000256" key="6">
    <source>
        <dbReference type="ARBA" id="ARBA00023004"/>
    </source>
</evidence>
<evidence type="ECO:0000256" key="3">
    <source>
        <dbReference type="ARBA" id="ARBA00022617"/>
    </source>
</evidence>
<evidence type="ECO:0000259" key="9">
    <source>
        <dbReference type="Pfam" id="PF01794"/>
    </source>
</evidence>
<comment type="cofactor">
    <cofactor evidence="8">
        <name>FMN</name>
        <dbReference type="ChEBI" id="CHEBI:58210"/>
    </cofactor>
    <text evidence="8">Binds 1 FMN per subunit.</text>
</comment>
<dbReference type="HAMAP" id="MF_01207">
    <property type="entry name" value="MsrQ"/>
    <property type="match status" value="1"/>
</dbReference>
<keyword evidence="8" id="KW-1003">Cell membrane</keyword>
<dbReference type="InterPro" id="IPR013130">
    <property type="entry name" value="Fe3_Rdtase_TM_dom"/>
</dbReference>
<comment type="subunit">
    <text evidence="8">Heterodimer of a catalytic subunit (MsrP) and a heme-binding subunit (MsrQ).</text>
</comment>
<keyword evidence="7 8" id="KW-0472">Membrane</keyword>
<comment type="cofactor">
    <cofactor evidence="8">
        <name>heme b</name>
        <dbReference type="ChEBI" id="CHEBI:60344"/>
    </cofactor>
    <text evidence="8">Binds 1 heme b (iron(II)-protoporphyrin IX) group per subunit.</text>
</comment>
<dbReference type="GO" id="GO:0030091">
    <property type="term" value="P:protein repair"/>
    <property type="evidence" value="ECO:0007669"/>
    <property type="project" value="UniProtKB-UniRule"/>
</dbReference>
<feature type="transmembrane region" description="Helical" evidence="8">
    <location>
        <begin position="78"/>
        <end position="98"/>
    </location>
</feature>
<feature type="transmembrane region" description="Helical" evidence="8">
    <location>
        <begin position="38"/>
        <end position="57"/>
    </location>
</feature>